<dbReference type="EMBL" id="UINC01177149">
    <property type="protein sequence ID" value="SVD84623.1"/>
    <property type="molecule type" value="Genomic_DNA"/>
</dbReference>
<gene>
    <name evidence="1" type="ORF">METZ01_LOCUS437477</name>
</gene>
<evidence type="ECO:0008006" key="2">
    <source>
        <dbReference type="Google" id="ProtNLM"/>
    </source>
</evidence>
<organism evidence="1">
    <name type="scientific">marine metagenome</name>
    <dbReference type="NCBI Taxonomy" id="408172"/>
    <lineage>
        <taxon>unclassified sequences</taxon>
        <taxon>metagenomes</taxon>
        <taxon>ecological metagenomes</taxon>
    </lineage>
</organism>
<accession>A0A382YN12</accession>
<protein>
    <recommendedName>
        <fullName evidence="2">HEAT repeat domain-containing protein</fullName>
    </recommendedName>
</protein>
<dbReference type="AlphaFoldDB" id="A0A382YN12"/>
<name>A0A382YN12_9ZZZZ</name>
<sequence>ADREPSITASHALTLIVHHAGRPGAEKERGPVLRELGKLVEGSSNSYLRREALWLMGFIGGDEGSVKVAGKCLWDEDEHVAEIARLVLERMP</sequence>
<feature type="non-terminal residue" evidence="1">
    <location>
        <position position="1"/>
    </location>
</feature>
<reference evidence="1" key="1">
    <citation type="submission" date="2018-05" db="EMBL/GenBank/DDBJ databases">
        <authorList>
            <person name="Lanie J.A."/>
            <person name="Ng W.-L."/>
            <person name="Kazmierczak K.M."/>
            <person name="Andrzejewski T.M."/>
            <person name="Davidsen T.M."/>
            <person name="Wayne K.J."/>
            <person name="Tettelin H."/>
            <person name="Glass J.I."/>
            <person name="Rusch D."/>
            <person name="Podicherti R."/>
            <person name="Tsui H.-C.T."/>
            <person name="Winkler M.E."/>
        </authorList>
    </citation>
    <scope>NUCLEOTIDE SEQUENCE</scope>
</reference>
<proteinExistence type="predicted"/>
<evidence type="ECO:0000313" key="1">
    <source>
        <dbReference type="EMBL" id="SVD84623.1"/>
    </source>
</evidence>